<accession>A0A0E9N162</accession>
<dbReference type="AlphaFoldDB" id="A0A0E9N162"/>
<comment type="similarity">
    <text evidence="2">Belongs to the SusD family.</text>
</comment>
<organism evidence="9 10">
    <name type="scientific">Flavihumibacter petaseus NBRC 106054</name>
    <dbReference type="NCBI Taxonomy" id="1220578"/>
    <lineage>
        <taxon>Bacteria</taxon>
        <taxon>Pseudomonadati</taxon>
        <taxon>Bacteroidota</taxon>
        <taxon>Chitinophagia</taxon>
        <taxon>Chitinophagales</taxon>
        <taxon>Chitinophagaceae</taxon>
        <taxon>Flavihumibacter</taxon>
    </lineage>
</organism>
<keyword evidence="5" id="KW-0998">Cell outer membrane</keyword>
<evidence type="ECO:0008006" key="11">
    <source>
        <dbReference type="Google" id="ProtNLM"/>
    </source>
</evidence>
<reference evidence="9 10" key="1">
    <citation type="submission" date="2015-04" db="EMBL/GenBank/DDBJ databases">
        <title>Whole genome shotgun sequence of Flavihumibacter petaseus NBRC 106054.</title>
        <authorList>
            <person name="Miyazawa S."/>
            <person name="Hosoyama A."/>
            <person name="Hashimoto M."/>
            <person name="Noguchi M."/>
            <person name="Tsuchikane K."/>
            <person name="Ohji S."/>
            <person name="Yamazoe A."/>
            <person name="Ichikawa N."/>
            <person name="Kimura A."/>
            <person name="Fujita N."/>
        </authorList>
    </citation>
    <scope>NUCLEOTIDE SEQUENCE [LARGE SCALE GENOMIC DNA]</scope>
    <source>
        <strain evidence="9 10">NBRC 106054</strain>
    </source>
</reference>
<dbReference type="InterPro" id="IPR012944">
    <property type="entry name" value="SusD_RagB_dom"/>
</dbReference>
<evidence type="ECO:0000313" key="10">
    <source>
        <dbReference type="Proteomes" id="UP000033121"/>
    </source>
</evidence>
<proteinExistence type="inferred from homology"/>
<evidence type="ECO:0000259" key="7">
    <source>
        <dbReference type="Pfam" id="PF07980"/>
    </source>
</evidence>
<comment type="subcellular location">
    <subcellularLocation>
        <location evidence="1">Cell outer membrane</location>
    </subcellularLocation>
</comment>
<dbReference type="Proteomes" id="UP000033121">
    <property type="component" value="Unassembled WGS sequence"/>
</dbReference>
<dbReference type="InterPro" id="IPR033985">
    <property type="entry name" value="SusD-like_N"/>
</dbReference>
<feature type="domain" description="RagB/SusD" evidence="7">
    <location>
        <begin position="290"/>
        <end position="598"/>
    </location>
</feature>
<evidence type="ECO:0000259" key="8">
    <source>
        <dbReference type="Pfam" id="PF14322"/>
    </source>
</evidence>
<feature type="domain" description="SusD-like N-terminal" evidence="8">
    <location>
        <begin position="53"/>
        <end position="235"/>
    </location>
</feature>
<evidence type="ECO:0000256" key="5">
    <source>
        <dbReference type="ARBA" id="ARBA00023237"/>
    </source>
</evidence>
<dbReference type="GO" id="GO:0009279">
    <property type="term" value="C:cell outer membrane"/>
    <property type="evidence" value="ECO:0007669"/>
    <property type="project" value="UniProtKB-SubCell"/>
</dbReference>
<evidence type="ECO:0000256" key="6">
    <source>
        <dbReference type="SAM" id="SignalP"/>
    </source>
</evidence>
<feature type="chain" id="PRO_5002430342" description="RagB/SusD family nutrient uptake outer membrane protein" evidence="6">
    <location>
        <begin position="28"/>
        <end position="599"/>
    </location>
</feature>
<dbReference type="InterPro" id="IPR011990">
    <property type="entry name" value="TPR-like_helical_dom_sf"/>
</dbReference>
<dbReference type="PROSITE" id="PS51257">
    <property type="entry name" value="PROKAR_LIPOPROTEIN"/>
    <property type="match status" value="1"/>
</dbReference>
<dbReference type="EMBL" id="BBWV01000002">
    <property type="protein sequence ID" value="GAO43090.1"/>
    <property type="molecule type" value="Genomic_DNA"/>
</dbReference>
<dbReference type="STRING" id="1220578.FPE01S_02_01940"/>
<evidence type="ECO:0000256" key="4">
    <source>
        <dbReference type="ARBA" id="ARBA00023136"/>
    </source>
</evidence>
<dbReference type="Pfam" id="PF07980">
    <property type="entry name" value="SusD_RagB"/>
    <property type="match status" value="1"/>
</dbReference>
<gene>
    <name evidence="9" type="ORF">FPE01S_02_01940</name>
</gene>
<keyword evidence="4" id="KW-0472">Membrane</keyword>
<keyword evidence="3 6" id="KW-0732">Signal</keyword>
<dbReference type="SUPFAM" id="SSF48452">
    <property type="entry name" value="TPR-like"/>
    <property type="match status" value="1"/>
</dbReference>
<evidence type="ECO:0000256" key="1">
    <source>
        <dbReference type="ARBA" id="ARBA00004442"/>
    </source>
</evidence>
<feature type="signal peptide" evidence="6">
    <location>
        <begin position="1"/>
        <end position="27"/>
    </location>
</feature>
<dbReference type="RefSeq" id="WP_083990232.1">
    <property type="nucleotide sequence ID" value="NZ_BBWV01000002.1"/>
</dbReference>
<evidence type="ECO:0000256" key="3">
    <source>
        <dbReference type="ARBA" id="ARBA00022729"/>
    </source>
</evidence>
<protein>
    <recommendedName>
        <fullName evidence="11">RagB/SusD family nutrient uptake outer membrane protein</fullName>
    </recommendedName>
</protein>
<sequence length="599" mass="67752">MKTTSKLYGSCLALFLAIGVLSGCTKALDKTPDGTLTLDKVLADYNRTKGLLSVAYGKIYQNRDQIVFVMQPVEALTDNAFWAATYNSYDWYNGQLSLSNPVINWPWESPSEQLWPDFWQGIRYANIAIENIPKSTKPTEQERQRWVAEARVLRCWYYMNLLEFYGPMPWIDYAFAADFSDWNGLARPSYDEIATIIDNELMDVINSGILPNKRPLDEAEFVSNAVAYAIRARVLLNNASPLNNSNNDRDKWQRAADAAQDVLDLSEFSLVSMNDYKRLFIGSFRSDVSEIIWRSPASNKHINNTNGLNISPYPYASIPSLWNCGESPTQELVDCFEMKNGALPVTYTNNDHTQVSVNPDAAAAGYSEAKGADPYKNRDARFYVDVLYNGANYGAPTNCTQPVIVESYVGGAHGFNPVISQETKTSCTGYYSRKDKDVKFWGPNSSGGGEDIHWVYFRLAEFYLNKAEALCELDDLAGAAQALNMIRLRAQQPAIESVPGFVSSKEYLRERIRNERRVEFCLEGWRFHDQRRWKILNNYKSVSGMKITSSDGSGDPATLSYERVKLRDMQCYTDKYLVMPIPIDDAKKMTGLTQPAAWQ</sequence>
<keyword evidence="10" id="KW-1185">Reference proteome</keyword>
<dbReference type="OrthoDB" id="5694214at2"/>
<dbReference type="Gene3D" id="1.25.40.390">
    <property type="match status" value="1"/>
</dbReference>
<name>A0A0E9N162_9BACT</name>
<dbReference type="Pfam" id="PF14322">
    <property type="entry name" value="SusD-like_3"/>
    <property type="match status" value="1"/>
</dbReference>
<comment type="caution">
    <text evidence="9">The sequence shown here is derived from an EMBL/GenBank/DDBJ whole genome shotgun (WGS) entry which is preliminary data.</text>
</comment>
<evidence type="ECO:0000256" key="2">
    <source>
        <dbReference type="ARBA" id="ARBA00006275"/>
    </source>
</evidence>
<evidence type="ECO:0000313" key="9">
    <source>
        <dbReference type="EMBL" id="GAO43090.1"/>
    </source>
</evidence>